<dbReference type="SUPFAM" id="SSF48452">
    <property type="entry name" value="TPR-like"/>
    <property type="match status" value="1"/>
</dbReference>
<organism evidence="1 2">
    <name type="scientific">Parasitella parasitica</name>
    <dbReference type="NCBI Taxonomy" id="35722"/>
    <lineage>
        <taxon>Eukaryota</taxon>
        <taxon>Fungi</taxon>
        <taxon>Fungi incertae sedis</taxon>
        <taxon>Mucoromycota</taxon>
        <taxon>Mucoromycotina</taxon>
        <taxon>Mucoromycetes</taxon>
        <taxon>Mucorales</taxon>
        <taxon>Mucorineae</taxon>
        <taxon>Mucoraceae</taxon>
        <taxon>Parasitella</taxon>
    </lineage>
</organism>
<accession>A0A0B7NDP9</accession>
<dbReference type="STRING" id="35722.A0A0B7NDP9"/>
<reference evidence="1 2" key="1">
    <citation type="submission" date="2014-09" db="EMBL/GenBank/DDBJ databases">
        <authorList>
            <person name="Ellenberger Sabrina"/>
        </authorList>
    </citation>
    <scope>NUCLEOTIDE SEQUENCE [LARGE SCALE GENOMIC DNA]</scope>
    <source>
        <strain evidence="1 2">CBS 412.66</strain>
    </source>
</reference>
<dbReference type="OrthoDB" id="433738at2759"/>
<gene>
    <name evidence="1" type="primary">PARPA_07762.1 scaffold 30457</name>
</gene>
<evidence type="ECO:0000313" key="2">
    <source>
        <dbReference type="Proteomes" id="UP000054107"/>
    </source>
</evidence>
<dbReference type="InterPro" id="IPR011990">
    <property type="entry name" value="TPR-like_helical_dom_sf"/>
</dbReference>
<evidence type="ECO:0000313" key="1">
    <source>
        <dbReference type="EMBL" id="CEP13642.1"/>
    </source>
</evidence>
<dbReference type="EMBL" id="LN730391">
    <property type="protein sequence ID" value="CEP13642.1"/>
    <property type="molecule type" value="Genomic_DNA"/>
</dbReference>
<sequence length="117" mass="13671">MSTAQDNFDKGVQLRLEGNEAFKKQEFKQALTHYYNALLHLKAVGGQKEEAKFKQQSTEQLIMIYNNMSNVFAKQERWDHDLVKKELAKIAEADKLMDQKEKSIYRAMMAKLAEEKK</sequence>
<evidence type="ECO:0008006" key="3">
    <source>
        <dbReference type="Google" id="ProtNLM"/>
    </source>
</evidence>
<dbReference type="Gene3D" id="1.25.40.10">
    <property type="entry name" value="Tetratricopeptide repeat domain"/>
    <property type="match status" value="1"/>
</dbReference>
<protein>
    <recommendedName>
        <fullName evidence="3">MIT domain-containing protein</fullName>
    </recommendedName>
</protein>
<name>A0A0B7NDP9_9FUNG</name>
<dbReference type="AlphaFoldDB" id="A0A0B7NDP9"/>
<dbReference type="Proteomes" id="UP000054107">
    <property type="component" value="Unassembled WGS sequence"/>
</dbReference>
<keyword evidence="2" id="KW-1185">Reference proteome</keyword>
<proteinExistence type="predicted"/>